<gene>
    <name evidence="3" type="primary">6035731</name>
    <name evidence="2" type="ORF">CpipJ_CPIJ004134</name>
</gene>
<reference evidence="2" key="1">
    <citation type="submission" date="2007-03" db="EMBL/GenBank/DDBJ databases">
        <title>Annotation of Culex pipiens quinquefasciatus.</title>
        <authorList>
            <consortium name="The Broad Institute Genome Sequencing Platform"/>
            <person name="Atkinson P.W."/>
            <person name="Hemingway J."/>
            <person name="Christensen B.M."/>
            <person name="Higgs S."/>
            <person name="Kodira C."/>
            <person name="Hannick L."/>
            <person name="Megy K."/>
            <person name="O'Leary S."/>
            <person name="Pearson M."/>
            <person name="Haas B.J."/>
            <person name="Mauceli E."/>
            <person name="Wortman J.R."/>
            <person name="Lee N.H."/>
            <person name="Guigo R."/>
            <person name="Stanke M."/>
            <person name="Alvarado L."/>
            <person name="Amedeo P."/>
            <person name="Antoine C.H."/>
            <person name="Arensburger P."/>
            <person name="Bidwell S.L."/>
            <person name="Crawford M."/>
            <person name="Camaro F."/>
            <person name="Devon K."/>
            <person name="Engels R."/>
            <person name="Hammond M."/>
            <person name="Howarth C."/>
            <person name="Koehrsen M."/>
            <person name="Lawson D."/>
            <person name="Montgomery P."/>
            <person name="Nene V."/>
            <person name="Nusbaum C."/>
            <person name="Puiu D."/>
            <person name="Romero-Severson J."/>
            <person name="Severson D.W."/>
            <person name="Shumway M."/>
            <person name="Sisk P."/>
            <person name="Stolte C."/>
            <person name="Zeng Q."/>
            <person name="Eisenstadt E."/>
            <person name="Fraser-Liggett C."/>
            <person name="Strausberg R."/>
            <person name="Galagan J."/>
            <person name="Birren B."/>
            <person name="Collins F.H."/>
        </authorList>
    </citation>
    <scope>NUCLEOTIDE SEQUENCE [LARGE SCALE GENOMIC DNA]</scope>
    <source>
        <strain evidence="2">JHB</strain>
    </source>
</reference>
<dbReference type="VEuPathDB" id="VectorBase:CPIJ004134"/>
<dbReference type="AlphaFoldDB" id="B0WAX4"/>
<dbReference type="VEuPathDB" id="VectorBase:CQUJHB020346"/>
<evidence type="ECO:0000313" key="3">
    <source>
        <dbReference type="EnsemblMetazoa" id="CPIJ004134-PA"/>
    </source>
</evidence>
<evidence type="ECO:0000313" key="4">
    <source>
        <dbReference type="Proteomes" id="UP000002320"/>
    </source>
</evidence>
<dbReference type="KEGG" id="cqu:CpipJ_CPIJ004134"/>
<protein>
    <submittedName>
        <fullName evidence="2 3">Uncharacterized protein</fullName>
    </submittedName>
</protein>
<keyword evidence="4" id="KW-1185">Reference proteome</keyword>
<organism>
    <name type="scientific">Culex quinquefasciatus</name>
    <name type="common">Southern house mosquito</name>
    <name type="synonym">Culex pungens</name>
    <dbReference type="NCBI Taxonomy" id="7176"/>
    <lineage>
        <taxon>Eukaryota</taxon>
        <taxon>Metazoa</taxon>
        <taxon>Ecdysozoa</taxon>
        <taxon>Arthropoda</taxon>
        <taxon>Hexapoda</taxon>
        <taxon>Insecta</taxon>
        <taxon>Pterygota</taxon>
        <taxon>Neoptera</taxon>
        <taxon>Endopterygota</taxon>
        <taxon>Diptera</taxon>
        <taxon>Nematocera</taxon>
        <taxon>Culicoidea</taxon>
        <taxon>Culicidae</taxon>
        <taxon>Culicinae</taxon>
        <taxon>Culicini</taxon>
        <taxon>Culex</taxon>
        <taxon>Culex</taxon>
    </lineage>
</organism>
<proteinExistence type="predicted"/>
<dbReference type="EMBL" id="DS231876">
    <property type="protein sequence ID" value="EDS41932.1"/>
    <property type="molecule type" value="Genomic_DNA"/>
</dbReference>
<feature type="signal peptide" evidence="1">
    <location>
        <begin position="1"/>
        <end position="19"/>
    </location>
</feature>
<feature type="chain" id="PRO_5014566606" evidence="1">
    <location>
        <begin position="20"/>
        <end position="231"/>
    </location>
</feature>
<reference evidence="3" key="2">
    <citation type="submission" date="2020-05" db="UniProtKB">
        <authorList>
            <consortium name="EnsemblMetazoa"/>
        </authorList>
    </citation>
    <scope>IDENTIFICATION</scope>
    <source>
        <strain evidence="3">JHB</strain>
    </source>
</reference>
<accession>B0WAX4</accession>
<evidence type="ECO:0000313" key="2">
    <source>
        <dbReference type="EMBL" id="EDS41932.1"/>
    </source>
</evidence>
<dbReference type="InParanoid" id="B0WAX4"/>
<keyword evidence="1" id="KW-0732">Signal</keyword>
<dbReference type="HOGENOM" id="CLU_1200872_0_0_1"/>
<evidence type="ECO:0000256" key="1">
    <source>
        <dbReference type="SAM" id="SignalP"/>
    </source>
</evidence>
<dbReference type="EnsemblMetazoa" id="CPIJ004134-RA">
    <property type="protein sequence ID" value="CPIJ004134-PA"/>
    <property type="gene ID" value="CPIJ004134"/>
</dbReference>
<sequence length="231" mass="25982">MNSVWKVPLLGLFTSTCLSTNNHSGLVLSYVTSLIRYLSEQEPGSFDCWFYETAKHTSKDSTLDAIVTSKRLSLIPKRILNSKGKLTGDLVNGLMSEAVHICTHVCTVPIILILQQDEVGCYRNPLVPKLQRAEFQFFEGGFTNFWLKSVTQRMFGAYRVDIVAKGYNIIQTNIGFYDMEPAWYVVVIGWTLGVISKNGTGGPLVARTTKQSMSLCYYRVPRVNVNKHRIA</sequence>
<dbReference type="Proteomes" id="UP000002320">
    <property type="component" value="Unassembled WGS sequence"/>
</dbReference>
<name>B0WAX4_CULQU</name>